<dbReference type="Proteomes" id="UP000078284">
    <property type="component" value="Chromosome 3"/>
</dbReference>
<dbReference type="InterPro" id="IPR007749">
    <property type="entry name" value="DUF677"/>
</dbReference>
<evidence type="ECO:0000256" key="5">
    <source>
        <dbReference type="ARBA" id="ARBA00023136"/>
    </source>
</evidence>
<comment type="subcellular location">
    <subcellularLocation>
        <location evidence="1">Membrane</location>
        <topology evidence="1">Multi-pass membrane protein</topology>
    </subcellularLocation>
</comment>
<reference evidence="9" key="2">
    <citation type="submission" date="2016-03" db="EMBL/GenBank/DDBJ databases">
        <title>Full-length assembly of Arabidopsis thaliana Ler reveals the complement of translocations and inversions.</title>
        <authorList>
            <person name="Zapata L."/>
            <person name="Schneeberger K."/>
            <person name="Ossowski S."/>
        </authorList>
    </citation>
    <scope>NUCLEOTIDE SEQUENCE [LARGE SCALE GENOMIC DNA]</scope>
    <source>
        <tissue evidence="9">Leaf</tissue>
    </source>
</reference>
<dbReference type="AlphaFoldDB" id="A0A178V668"/>
<dbReference type="EMBL" id="CACRSJ010000106">
    <property type="protein sequence ID" value="VYS58889.1"/>
    <property type="molecule type" value="Genomic_DNA"/>
</dbReference>
<evidence type="ECO:0000256" key="1">
    <source>
        <dbReference type="ARBA" id="ARBA00004141"/>
    </source>
</evidence>
<dbReference type="Proteomes" id="UP000426265">
    <property type="component" value="Unassembled WGS sequence"/>
</dbReference>
<reference evidence="10 12" key="3">
    <citation type="submission" date="2019-11" db="EMBL/GenBank/DDBJ databases">
        <authorList>
            <person name="Jiao W.-B."/>
            <person name="Schneeberger K."/>
        </authorList>
    </citation>
    <scope>NUCLEOTIDE SEQUENCE [LARGE SCALE GENOMIC DNA]</scope>
    <source>
        <strain evidence="12">cv. An-1</strain>
    </source>
</reference>
<accession>A0A178V668</accession>
<dbReference type="Proteomes" id="UP000516314">
    <property type="component" value="Chromosome 3"/>
</dbReference>
<feature type="coiled-coil region" evidence="6">
    <location>
        <begin position="257"/>
        <end position="297"/>
    </location>
</feature>
<reference evidence="8 13" key="4">
    <citation type="submission" date="2020-09" db="EMBL/GenBank/DDBJ databases">
        <authorList>
            <person name="Ashkenazy H."/>
        </authorList>
    </citation>
    <scope>NUCLEOTIDE SEQUENCE [LARGE SCALE GENOMIC DNA]</scope>
    <source>
        <strain evidence="13">cv. Cdm-0</strain>
    </source>
</reference>
<evidence type="ECO:0000313" key="12">
    <source>
        <dbReference type="Proteomes" id="UP000426265"/>
    </source>
</evidence>
<evidence type="ECO:0000256" key="2">
    <source>
        <dbReference type="ARBA" id="ARBA00009074"/>
    </source>
</evidence>
<sequence length="374" mass="41530">MALSKDLMSKCSEDMMSAYKSACEEHPKLKSFDASLQQRTNKMIDSLTVEDKNGSSSPHDAHMELSKHLVEVTQGVADFITEIEDDVWDNQALKYLVLAYFENTKKTLEIFKTIENCVENAEMGQLLIREALAEFEKESAEKDVGGKKKKYEKTLEDLKSFKEMGDPFDGKVLTTQFELIKKQQESLLEEVSETKKKIQDEITNLEKKTLITNVVFGAAFAIVAVASIALIATGVGAAAGFGALAAPLLAAGWAGVYTTLDKKKDALNKQLEGLKKVEEIEESVEKGIKTNEEATETVSILVDGLEDRIKNMLKLVDNAIDHEDNEAATRIVLTQISKKVEKLTKKITEVGESVEDHSKLIAKARLQVLQKINR</sequence>
<proteinExistence type="inferred from homology"/>
<evidence type="ECO:0000256" key="7">
    <source>
        <dbReference type="SAM" id="Phobius"/>
    </source>
</evidence>
<evidence type="ECO:0000313" key="10">
    <source>
        <dbReference type="EMBL" id="VYS58889.1"/>
    </source>
</evidence>
<feature type="transmembrane region" description="Helical" evidence="7">
    <location>
        <begin position="210"/>
        <end position="232"/>
    </location>
</feature>
<dbReference type="EMBL" id="LR881468">
    <property type="protein sequence ID" value="CAD5324379.1"/>
    <property type="molecule type" value="Genomic_DNA"/>
</dbReference>
<evidence type="ECO:0000313" key="9">
    <source>
        <dbReference type="EMBL" id="OAP01719.1"/>
    </source>
</evidence>
<dbReference type="GO" id="GO:0016020">
    <property type="term" value="C:membrane"/>
    <property type="evidence" value="ECO:0007669"/>
    <property type="project" value="UniProtKB-SubCell"/>
</dbReference>
<keyword evidence="3 7" id="KW-0812">Transmembrane</keyword>
<feature type="coiled-coil region" evidence="6">
    <location>
        <begin position="181"/>
        <end position="208"/>
    </location>
</feature>
<keyword evidence="6" id="KW-0175">Coiled coil</keyword>
<keyword evidence="4 7" id="KW-1133">Transmembrane helix</keyword>
<evidence type="ECO:0000313" key="13">
    <source>
        <dbReference type="Proteomes" id="UP000516314"/>
    </source>
</evidence>
<dbReference type="EMBL" id="LUHQ01000003">
    <property type="protein sequence ID" value="OAP01719.1"/>
    <property type="molecule type" value="Genomic_DNA"/>
</dbReference>
<dbReference type="Pfam" id="PF05055">
    <property type="entry name" value="DUF677"/>
    <property type="match status" value="1"/>
</dbReference>
<dbReference type="PANTHER" id="PTHR31113">
    <property type="entry name" value="UPF0496 PROTEIN 3-RELATED"/>
    <property type="match status" value="1"/>
</dbReference>
<dbReference type="ExpressionAtlas" id="A0A178V668">
    <property type="expression patterns" value="baseline and differential"/>
</dbReference>
<name>A0A178V668_ARATH</name>
<comment type="similarity">
    <text evidence="2">Belongs to the UPF0496 family.</text>
</comment>
<evidence type="ECO:0000313" key="11">
    <source>
        <dbReference type="Proteomes" id="UP000078284"/>
    </source>
</evidence>
<evidence type="ECO:0000256" key="6">
    <source>
        <dbReference type="SAM" id="Coils"/>
    </source>
</evidence>
<feature type="transmembrane region" description="Helical" evidence="7">
    <location>
        <begin position="238"/>
        <end position="260"/>
    </location>
</feature>
<evidence type="ECO:0000256" key="3">
    <source>
        <dbReference type="ARBA" id="ARBA00022692"/>
    </source>
</evidence>
<organism evidence="9 11">
    <name type="scientific">Arabidopsis thaliana</name>
    <name type="common">Mouse-ear cress</name>
    <dbReference type="NCBI Taxonomy" id="3702"/>
    <lineage>
        <taxon>Eukaryota</taxon>
        <taxon>Viridiplantae</taxon>
        <taxon>Streptophyta</taxon>
        <taxon>Embryophyta</taxon>
        <taxon>Tracheophyta</taxon>
        <taxon>Spermatophyta</taxon>
        <taxon>Magnoliopsida</taxon>
        <taxon>eudicotyledons</taxon>
        <taxon>Gunneridae</taxon>
        <taxon>Pentapetalae</taxon>
        <taxon>rosids</taxon>
        <taxon>malvids</taxon>
        <taxon>Brassicales</taxon>
        <taxon>Brassicaceae</taxon>
        <taxon>Camelineae</taxon>
        <taxon>Arabidopsis</taxon>
    </lineage>
</organism>
<gene>
    <name evidence="9" type="ordered locus">AXX17_At3g30840</name>
    <name evidence="10" type="ORF">AN1_LOCUS14333</name>
    <name evidence="8" type="ORF">AT9943_LOCUS12276</name>
</gene>
<evidence type="ECO:0000256" key="4">
    <source>
        <dbReference type="ARBA" id="ARBA00022989"/>
    </source>
</evidence>
<dbReference type="PANTHER" id="PTHR31113:SF13">
    <property type="entry name" value="(RAPE) HYPOTHETICAL PROTEIN"/>
    <property type="match status" value="1"/>
</dbReference>
<protein>
    <submittedName>
        <fullName evidence="8">(thale cress) hypothetical protein</fullName>
    </submittedName>
</protein>
<reference evidence="11" key="1">
    <citation type="journal article" date="2016" name="Proc. Natl. Acad. Sci. U.S.A.">
        <title>Chromosome-level assembly of Arabidopsis thaliana Ler reveals the extent of translocation and inversion polymorphisms.</title>
        <authorList>
            <person name="Zapata L."/>
            <person name="Ding J."/>
            <person name="Willing E.M."/>
            <person name="Hartwig B."/>
            <person name="Bezdan D."/>
            <person name="Jiao W.B."/>
            <person name="Patel V."/>
            <person name="Velikkakam James G."/>
            <person name="Koornneef M."/>
            <person name="Ossowski S."/>
            <person name="Schneeberger K."/>
        </authorList>
    </citation>
    <scope>NUCLEOTIDE SEQUENCE [LARGE SCALE GENOMIC DNA]</scope>
    <source>
        <strain evidence="11">cv. Landsberg erecta</strain>
    </source>
</reference>
<keyword evidence="5 7" id="KW-0472">Membrane</keyword>
<dbReference type="Gene3D" id="1.20.1170.10">
    <property type="match status" value="1"/>
</dbReference>
<evidence type="ECO:0000313" key="8">
    <source>
        <dbReference type="EMBL" id="CAD5324379.1"/>
    </source>
</evidence>